<keyword evidence="7" id="KW-1185">Reference proteome</keyword>
<dbReference type="PROSITE" id="PS01124">
    <property type="entry name" value="HTH_ARAC_FAMILY_2"/>
    <property type="match status" value="1"/>
</dbReference>
<keyword evidence="4" id="KW-1133">Transmembrane helix</keyword>
<evidence type="ECO:0000256" key="2">
    <source>
        <dbReference type="ARBA" id="ARBA00023125"/>
    </source>
</evidence>
<dbReference type="SUPFAM" id="SSF46689">
    <property type="entry name" value="Homeodomain-like"/>
    <property type="match status" value="1"/>
</dbReference>
<dbReference type="AlphaFoldDB" id="A0AAE9Z2H2"/>
<dbReference type="PRINTS" id="PR00032">
    <property type="entry name" value="HTHARAC"/>
</dbReference>
<gene>
    <name evidence="6" type="ORF">SG34_026570</name>
</gene>
<keyword evidence="1" id="KW-0805">Transcription regulation</keyword>
<dbReference type="RefSeq" id="WP_044838553.1">
    <property type="nucleotide sequence ID" value="NZ_CP059733.1"/>
</dbReference>
<feature type="transmembrane region" description="Helical" evidence="4">
    <location>
        <begin position="100"/>
        <end position="119"/>
    </location>
</feature>
<dbReference type="PROSITE" id="PS00041">
    <property type="entry name" value="HTH_ARAC_FAMILY_1"/>
    <property type="match status" value="1"/>
</dbReference>
<feature type="transmembrane region" description="Helical" evidence="4">
    <location>
        <begin position="160"/>
        <end position="177"/>
    </location>
</feature>
<keyword evidence="4" id="KW-0472">Membrane</keyword>
<dbReference type="SMART" id="SM00342">
    <property type="entry name" value="HTH_ARAC"/>
    <property type="match status" value="1"/>
</dbReference>
<feature type="transmembrane region" description="Helical" evidence="4">
    <location>
        <begin position="131"/>
        <end position="148"/>
    </location>
</feature>
<feature type="transmembrane region" description="Helical" evidence="4">
    <location>
        <begin position="37"/>
        <end position="57"/>
    </location>
</feature>
<dbReference type="InterPro" id="IPR009057">
    <property type="entry name" value="Homeodomain-like_sf"/>
</dbReference>
<keyword evidence="2" id="KW-0238">DNA-binding</keyword>
<dbReference type="Pfam" id="PF12833">
    <property type="entry name" value="HTH_18"/>
    <property type="match status" value="1"/>
</dbReference>
<feature type="domain" description="HTH araC/xylS-type" evidence="5">
    <location>
        <begin position="244"/>
        <end position="348"/>
    </location>
</feature>
<reference evidence="6 7" key="1">
    <citation type="journal article" date="2015" name="Genome Announc.">
        <title>Draft Genome Sequences of Marine Isolates of Thalassomonas viridans and Thalassomonas actiniarum.</title>
        <authorList>
            <person name="Olonade I."/>
            <person name="van Zyl L.J."/>
            <person name="Trindade M."/>
        </authorList>
    </citation>
    <scope>NUCLEOTIDE SEQUENCE [LARGE SCALE GENOMIC DNA]</scope>
    <source>
        <strain evidence="6 7">XOM25</strain>
    </source>
</reference>
<sequence length="351" mass="39829">MTLSFPDILDLFLRFLAVGQLSLFTLYLLSQNRELKTILGSGIALCLAAYLLLTAPIPNQQYGILRGILLFFTELLPYLLWLFAFSLLKEGFHPKHWPPAAHALIAGTLLWFLYFFGYLQGRGIFHDVNHTLQLILLLHIMFIAVKDLRDDLVNARRSSRLLLTLSSCVYFVLILLLELGDASLRDASLFSLANAALILLSTSVFCWCFFRDVFKDITPALVITDEPQKASEPAIPPEYQAIYQQLCQVMGEGYYRQSQLTIKALAAALETPEHQLRKLINQHLGFRNFSGFLNSYRLKEACSQLEDIANIRKPVLTLALELGYGSVATFNRAFKAQTGKSPKEYRDHFQK</sequence>
<dbReference type="KEGG" id="tvd:SG34_026570"/>
<organism evidence="6 7">
    <name type="scientific">Thalassomonas viridans</name>
    <dbReference type="NCBI Taxonomy" id="137584"/>
    <lineage>
        <taxon>Bacteria</taxon>
        <taxon>Pseudomonadati</taxon>
        <taxon>Pseudomonadota</taxon>
        <taxon>Gammaproteobacteria</taxon>
        <taxon>Alteromonadales</taxon>
        <taxon>Colwelliaceae</taxon>
        <taxon>Thalassomonas</taxon>
    </lineage>
</organism>
<evidence type="ECO:0000313" key="6">
    <source>
        <dbReference type="EMBL" id="WDE04835.1"/>
    </source>
</evidence>
<keyword evidence="4" id="KW-0812">Transmembrane</keyword>
<dbReference type="InterPro" id="IPR018060">
    <property type="entry name" value="HTH_AraC"/>
</dbReference>
<evidence type="ECO:0000259" key="5">
    <source>
        <dbReference type="PROSITE" id="PS01124"/>
    </source>
</evidence>
<dbReference type="EMBL" id="CP059733">
    <property type="protein sequence ID" value="WDE04835.1"/>
    <property type="molecule type" value="Genomic_DNA"/>
</dbReference>
<accession>A0AAE9Z2H2</accession>
<feature type="transmembrane region" description="Helical" evidence="4">
    <location>
        <begin position="189"/>
        <end position="210"/>
    </location>
</feature>
<dbReference type="InterPro" id="IPR018062">
    <property type="entry name" value="HTH_AraC-typ_CS"/>
</dbReference>
<dbReference type="Proteomes" id="UP000032352">
    <property type="component" value="Chromosome"/>
</dbReference>
<dbReference type="GO" id="GO:0043565">
    <property type="term" value="F:sequence-specific DNA binding"/>
    <property type="evidence" value="ECO:0007669"/>
    <property type="project" value="InterPro"/>
</dbReference>
<evidence type="ECO:0000256" key="3">
    <source>
        <dbReference type="ARBA" id="ARBA00023163"/>
    </source>
</evidence>
<protein>
    <submittedName>
        <fullName evidence="6">AraC family transcriptional regulator</fullName>
    </submittedName>
</protein>
<proteinExistence type="predicted"/>
<feature type="transmembrane region" description="Helical" evidence="4">
    <location>
        <begin position="12"/>
        <end position="30"/>
    </location>
</feature>
<evidence type="ECO:0000313" key="7">
    <source>
        <dbReference type="Proteomes" id="UP000032352"/>
    </source>
</evidence>
<feature type="transmembrane region" description="Helical" evidence="4">
    <location>
        <begin position="63"/>
        <end position="88"/>
    </location>
</feature>
<dbReference type="Gene3D" id="1.10.10.60">
    <property type="entry name" value="Homeodomain-like"/>
    <property type="match status" value="1"/>
</dbReference>
<evidence type="ECO:0000256" key="1">
    <source>
        <dbReference type="ARBA" id="ARBA00023015"/>
    </source>
</evidence>
<reference evidence="6 7" key="2">
    <citation type="journal article" date="2022" name="Mar. Drugs">
        <title>Bioassay-Guided Fractionation Leads to the Detection of Cholic Acid Generated by the Rare Thalassomonas sp.</title>
        <authorList>
            <person name="Pheiffer F."/>
            <person name="Schneider Y.K."/>
            <person name="Hansen E.H."/>
            <person name="Andersen J.H."/>
            <person name="Isaksson J."/>
            <person name="Busche T."/>
            <person name="R C."/>
            <person name="Kalinowski J."/>
            <person name="Zyl L.V."/>
            <person name="Trindade M."/>
        </authorList>
    </citation>
    <scope>NUCLEOTIDE SEQUENCE [LARGE SCALE GENOMIC DNA]</scope>
    <source>
        <strain evidence="6 7">XOM25</strain>
    </source>
</reference>
<dbReference type="GO" id="GO:0003700">
    <property type="term" value="F:DNA-binding transcription factor activity"/>
    <property type="evidence" value="ECO:0007669"/>
    <property type="project" value="InterPro"/>
</dbReference>
<name>A0AAE9Z2H2_9GAMM</name>
<dbReference type="PANTHER" id="PTHR43280:SF29">
    <property type="entry name" value="ARAC-FAMILY TRANSCRIPTIONAL REGULATOR"/>
    <property type="match status" value="1"/>
</dbReference>
<dbReference type="PANTHER" id="PTHR43280">
    <property type="entry name" value="ARAC-FAMILY TRANSCRIPTIONAL REGULATOR"/>
    <property type="match status" value="1"/>
</dbReference>
<evidence type="ECO:0000256" key="4">
    <source>
        <dbReference type="SAM" id="Phobius"/>
    </source>
</evidence>
<keyword evidence="3" id="KW-0804">Transcription</keyword>
<dbReference type="InterPro" id="IPR020449">
    <property type="entry name" value="Tscrpt_reg_AraC-type_HTH"/>
</dbReference>